<feature type="domain" description="M23ase beta-sheet core" evidence="1">
    <location>
        <begin position="103"/>
        <end position="196"/>
    </location>
</feature>
<dbReference type="Gene3D" id="2.70.70.10">
    <property type="entry name" value="Glucose Permease (Domain IIA)"/>
    <property type="match status" value="1"/>
</dbReference>
<dbReference type="AlphaFoldDB" id="A0A1Y1QL90"/>
<dbReference type="SUPFAM" id="SSF51261">
    <property type="entry name" value="Duplicated hybrid motif"/>
    <property type="match status" value="1"/>
</dbReference>
<accession>A0A1Y1QL90</accession>
<organism evidence="2 3">
    <name type="scientific">Thiothrix lacustris</name>
    <dbReference type="NCBI Taxonomy" id="525917"/>
    <lineage>
        <taxon>Bacteria</taxon>
        <taxon>Pseudomonadati</taxon>
        <taxon>Pseudomonadota</taxon>
        <taxon>Gammaproteobacteria</taxon>
        <taxon>Thiotrichales</taxon>
        <taxon>Thiotrichaceae</taxon>
        <taxon>Thiothrix</taxon>
    </lineage>
</organism>
<evidence type="ECO:0000313" key="2">
    <source>
        <dbReference type="EMBL" id="OQX08415.1"/>
    </source>
</evidence>
<dbReference type="PANTHER" id="PTHR21666">
    <property type="entry name" value="PEPTIDASE-RELATED"/>
    <property type="match status" value="1"/>
</dbReference>
<dbReference type="Proteomes" id="UP000192491">
    <property type="component" value="Unassembled WGS sequence"/>
</dbReference>
<gene>
    <name evidence="2" type="ORF">BWK73_25440</name>
</gene>
<dbReference type="InterPro" id="IPR011055">
    <property type="entry name" value="Dup_hybrid_motif"/>
</dbReference>
<dbReference type="Pfam" id="PF01551">
    <property type="entry name" value="Peptidase_M23"/>
    <property type="match status" value="1"/>
</dbReference>
<proteinExistence type="predicted"/>
<reference evidence="2 3" key="1">
    <citation type="submission" date="2017-01" db="EMBL/GenBank/DDBJ databases">
        <title>Novel large sulfur bacteria in the metagenomes of groundwater-fed chemosynthetic microbial mats in the Lake Huron basin.</title>
        <authorList>
            <person name="Sharrar A.M."/>
            <person name="Flood B.E."/>
            <person name="Bailey J.V."/>
            <person name="Jones D.S."/>
            <person name="Biddanda B."/>
            <person name="Ruberg S.A."/>
            <person name="Marcus D.N."/>
            <person name="Dick G.J."/>
        </authorList>
    </citation>
    <scope>NUCLEOTIDE SEQUENCE [LARGE SCALE GENOMIC DNA]</scope>
    <source>
        <strain evidence="2">A8</strain>
    </source>
</reference>
<comment type="caution">
    <text evidence="2">The sequence shown here is derived from an EMBL/GenBank/DDBJ whole genome shotgun (WGS) entry which is preliminary data.</text>
</comment>
<name>A0A1Y1QL90_9GAMM</name>
<protein>
    <recommendedName>
        <fullName evidence="1">M23ase beta-sheet core domain-containing protein</fullName>
    </recommendedName>
</protein>
<evidence type="ECO:0000313" key="3">
    <source>
        <dbReference type="Proteomes" id="UP000192491"/>
    </source>
</evidence>
<evidence type="ECO:0000259" key="1">
    <source>
        <dbReference type="Pfam" id="PF01551"/>
    </source>
</evidence>
<dbReference type="InterPro" id="IPR050570">
    <property type="entry name" value="Cell_wall_metabolism_enzyme"/>
</dbReference>
<sequence>MLPPAAVDLLPRNQVALLVGAALLFGAATMATRTVDEMSFNLSLWKEASQTTAATVWTRVAELLGWKIPTASSYSAVPSLPVIGGRVTSGFNLMRTLNGATRPHKGTDIGKSCGAEIVSTSNGTVTRSTFSGSYGNVVYVQDGNRETRYGHMQSASTLKVGDTVRVGQRIGFMGDTGRSFGCHLHWEVLVDGVAIDAMAEYTSALAFAPPITNDIFTAEQWNRYLATLLQRESSGDYTEVNESCHVGGWQMSTPALVDAGLISPNRLAAARREFSGWQCQFVKQASNWKDGNLQSFLSNPKMQQAAIMDVTRRNVKQGYNNGFLSVGSTPQDIAEYAAVAHLLGGSCDPHRTRKTACDYFRDGVNGTDGNGTGAAEYAALGRGSI</sequence>
<dbReference type="PANTHER" id="PTHR21666:SF270">
    <property type="entry name" value="MUREIN HYDROLASE ACTIVATOR ENVC"/>
    <property type="match status" value="1"/>
</dbReference>
<dbReference type="CDD" id="cd12797">
    <property type="entry name" value="M23_peptidase"/>
    <property type="match status" value="1"/>
</dbReference>
<dbReference type="InterPro" id="IPR016047">
    <property type="entry name" value="M23ase_b-sheet_dom"/>
</dbReference>
<dbReference type="GO" id="GO:0004222">
    <property type="term" value="F:metalloendopeptidase activity"/>
    <property type="evidence" value="ECO:0007669"/>
    <property type="project" value="TreeGrafter"/>
</dbReference>
<dbReference type="EMBL" id="MTEJ01000175">
    <property type="protein sequence ID" value="OQX08415.1"/>
    <property type="molecule type" value="Genomic_DNA"/>
</dbReference>